<evidence type="ECO:0000259" key="2">
    <source>
        <dbReference type="Pfam" id="PF01370"/>
    </source>
</evidence>
<reference evidence="3 4" key="1">
    <citation type="submission" date="2016-02" db="EMBL/GenBank/DDBJ databases">
        <title>Draft Genome for Tepidibacillus decaturensis nov. sp. Strain Z9, an Anaerobic, Moderately Thermophilic and Heterotrophic Bacterium from Deep Subsurface of the Illinois Basin, USA.</title>
        <authorList>
            <person name="Dong Y."/>
            <person name="Chang J.Y."/>
            <person name="Sanford R."/>
            <person name="Fouke B.W."/>
        </authorList>
    </citation>
    <scope>NUCLEOTIDE SEQUENCE [LARGE SCALE GENOMIC DNA]</scope>
    <source>
        <strain evidence="3 4">Z9</strain>
    </source>
</reference>
<name>A0A135L6E0_9BACI</name>
<evidence type="ECO:0000256" key="1">
    <source>
        <dbReference type="ARBA" id="ARBA00007637"/>
    </source>
</evidence>
<protein>
    <submittedName>
        <fullName evidence="3">UDP-glucose 4-epimerase</fullName>
    </submittedName>
</protein>
<dbReference type="STRING" id="1413211.U473_11285"/>
<dbReference type="Proteomes" id="UP000070352">
    <property type="component" value="Unassembled WGS sequence"/>
</dbReference>
<keyword evidence="4" id="KW-1185">Reference proteome</keyword>
<dbReference type="SUPFAM" id="SSF51735">
    <property type="entry name" value="NAD(P)-binding Rossmann-fold domains"/>
    <property type="match status" value="1"/>
</dbReference>
<dbReference type="OrthoDB" id="9771073at2"/>
<dbReference type="InterPro" id="IPR001509">
    <property type="entry name" value="Epimerase_deHydtase"/>
</dbReference>
<organism evidence="3 4">
    <name type="scientific">Tepidibacillus decaturensis</name>
    <dbReference type="NCBI Taxonomy" id="1413211"/>
    <lineage>
        <taxon>Bacteria</taxon>
        <taxon>Bacillati</taxon>
        <taxon>Bacillota</taxon>
        <taxon>Bacilli</taxon>
        <taxon>Bacillales</taxon>
        <taxon>Bacillaceae</taxon>
        <taxon>Tepidibacillus</taxon>
    </lineage>
</organism>
<dbReference type="AlphaFoldDB" id="A0A135L6E0"/>
<dbReference type="PANTHER" id="PTHR43000">
    <property type="entry name" value="DTDP-D-GLUCOSE 4,6-DEHYDRATASE-RELATED"/>
    <property type="match status" value="1"/>
</dbReference>
<dbReference type="RefSeq" id="WP_068726382.1">
    <property type="nucleotide sequence ID" value="NZ_LSKU01000001.1"/>
</dbReference>
<gene>
    <name evidence="3" type="ORF">U473_11285</name>
</gene>
<evidence type="ECO:0000313" key="4">
    <source>
        <dbReference type="Proteomes" id="UP000070352"/>
    </source>
</evidence>
<proteinExistence type="inferred from homology"/>
<dbReference type="EMBL" id="LSKU01000001">
    <property type="protein sequence ID" value="KXG44536.1"/>
    <property type="molecule type" value="Genomic_DNA"/>
</dbReference>
<accession>A0A135L6E0</accession>
<feature type="domain" description="NAD-dependent epimerase/dehydratase" evidence="2">
    <location>
        <begin position="3"/>
        <end position="233"/>
    </location>
</feature>
<sequence>MKVLVTGGAGFVGSHIVDLLIEQQHEVSIVDNLTSGKKENLNPKARFYQVDIRSHELDQVFEQEKPEIIYHLAAQSVVPPSIKDPLYDESVNVAGTLHILDLMKKVGSKKIIYSSSAAIYGNPVSLPINEEHPIQPVSPYGLSKWIAEQYIMLYHRMYGIDYTILRYANIYGPRQTPEGEGGVVSIFVDKLKKGETLTINGDGRHTRDYIYVGDVAKANLAAMTEGSQAIVNISMGKETSLLELIQQLEAAFEKQVEFVHGPEREGDIVYSCLNPTKAAKALHWQANTSLAEGLKQTIQG</sequence>
<evidence type="ECO:0000313" key="3">
    <source>
        <dbReference type="EMBL" id="KXG44536.1"/>
    </source>
</evidence>
<dbReference type="Gene3D" id="3.90.25.10">
    <property type="entry name" value="UDP-galactose 4-epimerase, domain 1"/>
    <property type="match status" value="1"/>
</dbReference>
<dbReference type="Gene3D" id="3.40.50.720">
    <property type="entry name" value="NAD(P)-binding Rossmann-like Domain"/>
    <property type="match status" value="1"/>
</dbReference>
<dbReference type="InterPro" id="IPR036291">
    <property type="entry name" value="NAD(P)-bd_dom_sf"/>
</dbReference>
<dbReference type="Pfam" id="PF01370">
    <property type="entry name" value="Epimerase"/>
    <property type="match status" value="1"/>
</dbReference>
<comment type="similarity">
    <text evidence="1">Belongs to the NAD(P)-dependent epimerase/dehydratase family.</text>
</comment>
<comment type="caution">
    <text evidence="3">The sequence shown here is derived from an EMBL/GenBank/DDBJ whole genome shotgun (WGS) entry which is preliminary data.</text>
</comment>